<dbReference type="Proteomes" id="UP000663824">
    <property type="component" value="Unassembled WGS sequence"/>
</dbReference>
<comment type="caution">
    <text evidence="1">The sequence shown here is derived from an EMBL/GenBank/DDBJ whole genome shotgun (WGS) entry which is preliminary data.</text>
</comment>
<dbReference type="EMBL" id="CAJNRE010021393">
    <property type="protein sequence ID" value="CAF2257547.1"/>
    <property type="molecule type" value="Genomic_DNA"/>
</dbReference>
<accession>A0A817ABB1</accession>
<evidence type="ECO:0000313" key="1">
    <source>
        <dbReference type="EMBL" id="CAF2257547.1"/>
    </source>
</evidence>
<organism evidence="1 2">
    <name type="scientific">Rotaria magnacalcarata</name>
    <dbReference type="NCBI Taxonomy" id="392030"/>
    <lineage>
        <taxon>Eukaryota</taxon>
        <taxon>Metazoa</taxon>
        <taxon>Spiralia</taxon>
        <taxon>Gnathifera</taxon>
        <taxon>Rotifera</taxon>
        <taxon>Eurotatoria</taxon>
        <taxon>Bdelloidea</taxon>
        <taxon>Philodinida</taxon>
        <taxon>Philodinidae</taxon>
        <taxon>Rotaria</taxon>
    </lineage>
</organism>
<reference evidence="1" key="1">
    <citation type="submission" date="2021-02" db="EMBL/GenBank/DDBJ databases">
        <authorList>
            <person name="Nowell W R."/>
        </authorList>
    </citation>
    <scope>NUCLEOTIDE SEQUENCE</scope>
</reference>
<evidence type="ECO:0000313" key="2">
    <source>
        <dbReference type="Proteomes" id="UP000663824"/>
    </source>
</evidence>
<proteinExistence type="predicted"/>
<sequence length="180" mass="20575">MPASGVIRCWFRWVPAGSGGRIECLGQQQFLVLQRFHLLRTVKYNIAKIKEKGTIADRPRSGRPRKFTVNDSKGLSQWILRNKETTTSTPMNGLQKHFTLCSTNVNRKTERCTCTMGQSSIKKTTGVDQGSCWLSFIHNYYAWCLLRPNPSRPSYDKKPKSNLIDAADYNRIMIQNMKVG</sequence>
<protein>
    <submittedName>
        <fullName evidence="1">Uncharacterized protein</fullName>
    </submittedName>
</protein>
<dbReference type="AlphaFoldDB" id="A0A817ABB1"/>
<name>A0A817ABB1_9BILA</name>
<gene>
    <name evidence="1" type="ORF">MBJ925_LOCUS38309</name>
</gene>